<comment type="similarity">
    <text evidence="1">Belongs to the transferase hexapeptide repeat family.</text>
</comment>
<dbReference type="GO" id="GO:0019877">
    <property type="term" value="P:diaminopimelate biosynthetic process"/>
    <property type="evidence" value="ECO:0007669"/>
    <property type="project" value="UniProtKB-KW"/>
</dbReference>
<dbReference type="AlphaFoldDB" id="A0A0F5IQX6"/>
<dbReference type="PANTHER" id="PTHR43300">
    <property type="entry name" value="ACETYLTRANSFERASE"/>
    <property type="match status" value="1"/>
</dbReference>
<protein>
    <submittedName>
        <fullName evidence="8">Uncharacterized protein</fullName>
    </submittedName>
</protein>
<dbReference type="GeneID" id="69981208"/>
<evidence type="ECO:0000313" key="8">
    <source>
        <dbReference type="EMBL" id="KKB47735.1"/>
    </source>
</evidence>
<evidence type="ECO:0000256" key="6">
    <source>
        <dbReference type="ARBA" id="ARBA00023154"/>
    </source>
</evidence>
<name>A0A0F5IQX6_9BACT</name>
<dbReference type="RefSeq" id="WP_046147531.1">
    <property type="nucleotide sequence ID" value="NZ_KQ033913.1"/>
</dbReference>
<keyword evidence="5" id="KW-0220">Diaminopimelate biosynthesis</keyword>
<dbReference type="STRING" id="927665.HMPREF1535_04592"/>
<keyword evidence="2" id="KW-0028">Amino-acid biosynthesis</keyword>
<keyword evidence="7" id="KW-0012">Acyltransferase</keyword>
<dbReference type="Pfam" id="PF00132">
    <property type="entry name" value="Hexapep"/>
    <property type="match status" value="1"/>
</dbReference>
<dbReference type="Proteomes" id="UP000033047">
    <property type="component" value="Unassembled WGS sequence"/>
</dbReference>
<keyword evidence="3" id="KW-0808">Transferase</keyword>
<evidence type="ECO:0000256" key="2">
    <source>
        <dbReference type="ARBA" id="ARBA00022605"/>
    </source>
</evidence>
<dbReference type="GO" id="GO:0016746">
    <property type="term" value="F:acyltransferase activity"/>
    <property type="evidence" value="ECO:0007669"/>
    <property type="project" value="UniProtKB-KW"/>
</dbReference>
<proteinExistence type="inferred from homology"/>
<dbReference type="GO" id="GO:0009085">
    <property type="term" value="P:lysine biosynthetic process"/>
    <property type="evidence" value="ECO:0007669"/>
    <property type="project" value="UniProtKB-KW"/>
</dbReference>
<evidence type="ECO:0000256" key="7">
    <source>
        <dbReference type="ARBA" id="ARBA00023315"/>
    </source>
</evidence>
<evidence type="ECO:0000256" key="4">
    <source>
        <dbReference type="ARBA" id="ARBA00022737"/>
    </source>
</evidence>
<dbReference type="SUPFAM" id="SSF51161">
    <property type="entry name" value="Trimeric LpxA-like enzymes"/>
    <property type="match status" value="1"/>
</dbReference>
<dbReference type="PANTHER" id="PTHR43300:SF10">
    <property type="entry name" value="2,3,4,5-TETRAHYDROPYRIDINE-2,6-DICARBOXYLATE N-ACETYLTRANSFERASE"/>
    <property type="match status" value="1"/>
</dbReference>
<dbReference type="PATRIC" id="fig|927665.4.peg.4712"/>
<evidence type="ECO:0000313" key="9">
    <source>
        <dbReference type="Proteomes" id="UP000033047"/>
    </source>
</evidence>
<evidence type="ECO:0000256" key="1">
    <source>
        <dbReference type="ARBA" id="ARBA00007274"/>
    </source>
</evidence>
<gene>
    <name evidence="8" type="ORF">HMPREF1535_04592</name>
</gene>
<reference evidence="8 9" key="1">
    <citation type="submission" date="2013-04" db="EMBL/GenBank/DDBJ databases">
        <title>The Genome Sequence of Parabacteroides goldsteinii DSM 19448.</title>
        <authorList>
            <consortium name="The Broad Institute Genomics Platform"/>
            <person name="Earl A."/>
            <person name="Ward D."/>
            <person name="Feldgarden M."/>
            <person name="Gevers D."/>
            <person name="Martens E."/>
            <person name="Sakamoto M."/>
            <person name="Benno Y."/>
            <person name="Song Y."/>
            <person name="Liu C."/>
            <person name="Lee J."/>
            <person name="Bolanos M."/>
            <person name="Vaisanen M.L."/>
            <person name="Finegold S.M."/>
            <person name="Walker B."/>
            <person name="Young S."/>
            <person name="Zeng Q."/>
            <person name="Gargeya S."/>
            <person name="Fitzgerald M."/>
            <person name="Haas B."/>
            <person name="Abouelleil A."/>
            <person name="Allen A.W."/>
            <person name="Alvarado L."/>
            <person name="Arachchi H.M."/>
            <person name="Berlin A.M."/>
            <person name="Chapman S.B."/>
            <person name="Gainer-Dewar J."/>
            <person name="Goldberg J."/>
            <person name="Griggs A."/>
            <person name="Gujja S."/>
            <person name="Hansen M."/>
            <person name="Howarth C."/>
            <person name="Imamovic A."/>
            <person name="Ireland A."/>
            <person name="Larimer J."/>
            <person name="McCowan C."/>
            <person name="Murphy C."/>
            <person name="Pearson M."/>
            <person name="Poon T.W."/>
            <person name="Priest M."/>
            <person name="Roberts A."/>
            <person name="Saif S."/>
            <person name="Shea T."/>
            <person name="Sisk P."/>
            <person name="Sykes S."/>
            <person name="Wortman J."/>
            <person name="Nusbaum C."/>
            <person name="Birren B."/>
        </authorList>
    </citation>
    <scope>NUCLEOTIDE SEQUENCE [LARGE SCALE GENOMIC DNA]</scope>
    <source>
        <strain evidence="8 9">DSM 19448</strain>
    </source>
</reference>
<accession>A0A0F5IQX6</accession>
<keyword evidence="6" id="KW-0457">Lysine biosynthesis</keyword>
<dbReference type="EMBL" id="AQHV01000025">
    <property type="protein sequence ID" value="KKB47735.1"/>
    <property type="molecule type" value="Genomic_DNA"/>
</dbReference>
<dbReference type="InterPro" id="IPR050179">
    <property type="entry name" value="Trans_hexapeptide_repeat"/>
</dbReference>
<evidence type="ECO:0000256" key="3">
    <source>
        <dbReference type="ARBA" id="ARBA00022679"/>
    </source>
</evidence>
<dbReference type="PROSITE" id="PS00101">
    <property type="entry name" value="HEXAPEP_TRANSFERASES"/>
    <property type="match status" value="1"/>
</dbReference>
<dbReference type="InterPro" id="IPR018357">
    <property type="entry name" value="Hexapep_transf_CS"/>
</dbReference>
<sequence>MNSLKKQIKHKLPFIIRLRDIWSQLRFNYMLPLDLDCFGFRDKDSHILLPAHIANPQNVYMYEQTRIQSQAKIITYTGKFIMKKYSGAAPGLTVITGNHTPTVGIPYYLLPLSRINDKEKDVVIEEDVWLGANVTLLSGVTIGRGAVIGASSVITKDVPPYAVVVGSPYKIIASKFSLEEIMEHERRLYPESERFSEEYLTQLFDQYYIGMRSIGKTMTTEDEIQYKKFLESINQSI</sequence>
<evidence type="ECO:0000256" key="5">
    <source>
        <dbReference type="ARBA" id="ARBA00022915"/>
    </source>
</evidence>
<dbReference type="Gene3D" id="2.160.10.10">
    <property type="entry name" value="Hexapeptide repeat proteins"/>
    <property type="match status" value="1"/>
</dbReference>
<comment type="caution">
    <text evidence="8">The sequence shown here is derived from an EMBL/GenBank/DDBJ whole genome shotgun (WGS) entry which is preliminary data.</text>
</comment>
<dbReference type="InterPro" id="IPR001451">
    <property type="entry name" value="Hexapep"/>
</dbReference>
<dbReference type="HOGENOM" id="CLU_051638_7_3_10"/>
<keyword evidence="4" id="KW-0677">Repeat</keyword>
<organism evidence="8 9">
    <name type="scientific">Parabacteroides goldsteinii DSM 19448 = WAL 12034</name>
    <dbReference type="NCBI Taxonomy" id="927665"/>
    <lineage>
        <taxon>Bacteria</taxon>
        <taxon>Pseudomonadati</taxon>
        <taxon>Bacteroidota</taxon>
        <taxon>Bacteroidia</taxon>
        <taxon>Bacteroidales</taxon>
        <taxon>Tannerellaceae</taxon>
        <taxon>Parabacteroides</taxon>
    </lineage>
</organism>
<dbReference type="InterPro" id="IPR011004">
    <property type="entry name" value="Trimer_LpxA-like_sf"/>
</dbReference>